<name>A0A8S3DKT0_9BILA</name>
<organism evidence="2 3">
    <name type="scientific">Rotaria magnacalcarata</name>
    <dbReference type="NCBI Taxonomy" id="392030"/>
    <lineage>
        <taxon>Eukaryota</taxon>
        <taxon>Metazoa</taxon>
        <taxon>Spiralia</taxon>
        <taxon>Gnathifera</taxon>
        <taxon>Rotifera</taxon>
        <taxon>Eurotatoria</taxon>
        <taxon>Bdelloidea</taxon>
        <taxon>Philodinida</taxon>
        <taxon>Philodinidae</taxon>
        <taxon>Rotaria</taxon>
    </lineage>
</organism>
<dbReference type="Proteomes" id="UP000681967">
    <property type="component" value="Unassembled WGS sequence"/>
</dbReference>
<evidence type="ECO:0000313" key="2">
    <source>
        <dbReference type="EMBL" id="CAF5021946.1"/>
    </source>
</evidence>
<feature type="region of interest" description="Disordered" evidence="1">
    <location>
        <begin position="1"/>
        <end position="25"/>
    </location>
</feature>
<accession>A0A8S3DKT0</accession>
<comment type="caution">
    <text evidence="2">The sequence shown here is derived from an EMBL/GenBank/DDBJ whole genome shotgun (WGS) entry which is preliminary data.</text>
</comment>
<dbReference type="AlphaFoldDB" id="A0A8S3DKT0"/>
<sequence>MTDRGGTGKAANRRITVCEATEDGG</sequence>
<feature type="non-terminal residue" evidence="2">
    <location>
        <position position="25"/>
    </location>
</feature>
<gene>
    <name evidence="2" type="ORF">BYL167_LOCUS55985</name>
</gene>
<reference evidence="2" key="1">
    <citation type="submission" date="2021-02" db="EMBL/GenBank/DDBJ databases">
        <authorList>
            <person name="Nowell W R."/>
        </authorList>
    </citation>
    <scope>NUCLEOTIDE SEQUENCE</scope>
</reference>
<protein>
    <submittedName>
        <fullName evidence="2">Uncharacterized protein</fullName>
    </submittedName>
</protein>
<proteinExistence type="predicted"/>
<dbReference type="EMBL" id="CAJOBH010215982">
    <property type="protein sequence ID" value="CAF5021946.1"/>
    <property type="molecule type" value="Genomic_DNA"/>
</dbReference>
<evidence type="ECO:0000256" key="1">
    <source>
        <dbReference type="SAM" id="MobiDB-lite"/>
    </source>
</evidence>
<evidence type="ECO:0000313" key="3">
    <source>
        <dbReference type="Proteomes" id="UP000681967"/>
    </source>
</evidence>